<dbReference type="EMBL" id="JACSPV010000006">
    <property type="protein sequence ID" value="MBD8004408.1"/>
    <property type="molecule type" value="Genomic_DNA"/>
</dbReference>
<evidence type="ECO:0000313" key="3">
    <source>
        <dbReference type="Proteomes" id="UP000648182"/>
    </source>
</evidence>
<sequence>MHITYEALITKMESELKKARASKDDEQVRGHLFAVKALTELALDTRKVIQKEQPQVMKEHNVPISKEGSPPIGNNDNQHDDGDSIFDF</sequence>
<dbReference type="InterPro" id="IPR035218">
    <property type="entry name" value="DUF5327"/>
</dbReference>
<dbReference type="RefSeq" id="WP_191810496.1">
    <property type="nucleotide sequence ID" value="NZ_JACSPV010000006.1"/>
</dbReference>
<evidence type="ECO:0000256" key="1">
    <source>
        <dbReference type="SAM" id="MobiDB-lite"/>
    </source>
</evidence>
<proteinExistence type="predicted"/>
<dbReference type="Pfam" id="PF17261">
    <property type="entry name" value="DUF5327"/>
    <property type="match status" value="1"/>
</dbReference>
<name>A0ABR8VI17_9BACI</name>
<feature type="region of interest" description="Disordered" evidence="1">
    <location>
        <begin position="52"/>
        <end position="88"/>
    </location>
</feature>
<reference evidence="2 3" key="1">
    <citation type="submission" date="2020-08" db="EMBL/GenBank/DDBJ databases">
        <title>A Genomic Blueprint of the Chicken Gut Microbiome.</title>
        <authorList>
            <person name="Gilroy R."/>
            <person name="Ravi A."/>
            <person name="Getino M."/>
            <person name="Pursley I."/>
            <person name="Horton D.L."/>
            <person name="Alikhan N.-F."/>
            <person name="Baker D."/>
            <person name="Gharbi K."/>
            <person name="Hall N."/>
            <person name="Watson M."/>
            <person name="Adriaenssens E.M."/>
            <person name="Foster-Nyarko E."/>
            <person name="Jarju S."/>
            <person name="Secka A."/>
            <person name="Antonio M."/>
            <person name="Oren A."/>
            <person name="Chaudhuri R."/>
            <person name="La Ragione R.M."/>
            <person name="Hildebrand F."/>
            <person name="Pallen M.J."/>
        </authorList>
    </citation>
    <scope>NUCLEOTIDE SEQUENCE [LARGE SCALE GENOMIC DNA]</scope>
    <source>
        <strain evidence="2 3">Sa1BUA2</strain>
    </source>
</reference>
<evidence type="ECO:0000313" key="2">
    <source>
        <dbReference type="EMBL" id="MBD8004408.1"/>
    </source>
</evidence>
<keyword evidence="3" id="KW-1185">Reference proteome</keyword>
<protein>
    <submittedName>
        <fullName evidence="2">YwdI family protein</fullName>
    </submittedName>
</protein>
<dbReference type="Proteomes" id="UP000648182">
    <property type="component" value="Unassembled WGS sequence"/>
</dbReference>
<organism evidence="2 3">
    <name type="scientific">Bacillus norwichensis</name>
    <dbReference type="NCBI Taxonomy" id="2762217"/>
    <lineage>
        <taxon>Bacteria</taxon>
        <taxon>Bacillati</taxon>
        <taxon>Bacillota</taxon>
        <taxon>Bacilli</taxon>
        <taxon>Bacillales</taxon>
        <taxon>Bacillaceae</taxon>
        <taxon>Bacillus</taxon>
    </lineage>
</organism>
<gene>
    <name evidence="2" type="ORF">H9631_04880</name>
</gene>
<comment type="caution">
    <text evidence="2">The sequence shown here is derived from an EMBL/GenBank/DDBJ whole genome shotgun (WGS) entry which is preliminary data.</text>
</comment>
<accession>A0ABR8VI17</accession>